<dbReference type="SUPFAM" id="SSF53098">
    <property type="entry name" value="Ribonuclease H-like"/>
    <property type="match status" value="1"/>
</dbReference>
<protein>
    <recommendedName>
        <fullName evidence="7">HAT C-terminal dimerisation domain-containing protein</fullName>
    </recommendedName>
</protein>
<sequence length="494" mass="56986">MQVDITAKEARPYVESFCADTHAYTSEIPQRAYSWDAFRDAICEFIVSDDQAINTIENPKLRVVFLMLKKDLNDSDIPHRHKIRNWIMELWEEHLDNLMQEFEHALGKISFTSDMWTNSNMMPFLAVIVHWIEMKKTPKDRFELKTVCRAHRFSLGARKTQCLAMELWMLPEIMIQLWSTLNKSLIFEALPGQESNLKFAADYDPEVSFQRDLIANLWTIIRMLKKYWITGEEWDALEAYVQILQILHAFQEWLSGEKTPTLSFAVPSYEAMVTKWEKLKDALPQYATVIDAGIAKLHKYCDHVEASDTYTLAMTEAKQLFLHEVESYSAVVVGDGQQTTLSDLSNDDWADAILGLPTKDKQPTCCVSWAIEDEVNSYLSEALADPKKDEVAYWEVPLDILPIQASSVPCERVFSSLSDTNTKKHNRISPELNEALQMLKFTLWHGNPLSFTDRTSLEEELAVLKQLLAEQCNELEDKKVSIEKLLQMVNRVDK</sequence>
<organism evidence="8 9">
    <name type="scientific">Tetrapyrgos nigripes</name>
    <dbReference type="NCBI Taxonomy" id="182062"/>
    <lineage>
        <taxon>Eukaryota</taxon>
        <taxon>Fungi</taxon>
        <taxon>Dikarya</taxon>
        <taxon>Basidiomycota</taxon>
        <taxon>Agaricomycotina</taxon>
        <taxon>Agaricomycetes</taxon>
        <taxon>Agaricomycetidae</taxon>
        <taxon>Agaricales</taxon>
        <taxon>Marasmiineae</taxon>
        <taxon>Marasmiaceae</taxon>
        <taxon>Tetrapyrgos</taxon>
    </lineage>
</organism>
<dbReference type="GO" id="GO:0008270">
    <property type="term" value="F:zinc ion binding"/>
    <property type="evidence" value="ECO:0007669"/>
    <property type="project" value="UniProtKB-KW"/>
</dbReference>
<comment type="caution">
    <text evidence="8">The sequence shown here is derived from an EMBL/GenBank/DDBJ whole genome shotgun (WGS) entry which is preliminary data.</text>
</comment>
<evidence type="ECO:0000256" key="4">
    <source>
        <dbReference type="ARBA" id="ARBA00022833"/>
    </source>
</evidence>
<evidence type="ECO:0000259" key="7">
    <source>
        <dbReference type="Pfam" id="PF05699"/>
    </source>
</evidence>
<keyword evidence="2" id="KW-0479">Metal-binding</keyword>
<keyword evidence="3" id="KW-0863">Zinc-finger</keyword>
<dbReference type="Proteomes" id="UP000559256">
    <property type="component" value="Unassembled WGS sequence"/>
</dbReference>
<keyword evidence="9" id="KW-1185">Reference proteome</keyword>
<evidence type="ECO:0000256" key="1">
    <source>
        <dbReference type="ARBA" id="ARBA00004123"/>
    </source>
</evidence>
<accession>A0A8H5C1F8</accession>
<dbReference type="GO" id="GO:0005634">
    <property type="term" value="C:nucleus"/>
    <property type="evidence" value="ECO:0007669"/>
    <property type="project" value="UniProtKB-SubCell"/>
</dbReference>
<dbReference type="GO" id="GO:0046983">
    <property type="term" value="F:protein dimerization activity"/>
    <property type="evidence" value="ECO:0007669"/>
    <property type="project" value="InterPro"/>
</dbReference>
<dbReference type="OrthoDB" id="1607513at2759"/>
<gene>
    <name evidence="8" type="ORF">D9758_017371</name>
</gene>
<keyword evidence="5" id="KW-0539">Nucleus</keyword>
<evidence type="ECO:0000256" key="5">
    <source>
        <dbReference type="ARBA" id="ARBA00023242"/>
    </source>
</evidence>
<evidence type="ECO:0000256" key="6">
    <source>
        <dbReference type="SAM" id="Coils"/>
    </source>
</evidence>
<keyword evidence="6" id="KW-0175">Coiled coil</keyword>
<evidence type="ECO:0000256" key="3">
    <source>
        <dbReference type="ARBA" id="ARBA00022771"/>
    </source>
</evidence>
<dbReference type="InterPro" id="IPR052035">
    <property type="entry name" value="ZnF_BED_domain_contain"/>
</dbReference>
<evidence type="ECO:0000256" key="2">
    <source>
        <dbReference type="ARBA" id="ARBA00022723"/>
    </source>
</evidence>
<feature type="domain" description="HAT C-terminal dimerisation" evidence="7">
    <location>
        <begin position="395"/>
        <end position="441"/>
    </location>
</feature>
<dbReference type="InterPro" id="IPR012337">
    <property type="entry name" value="RNaseH-like_sf"/>
</dbReference>
<name>A0A8H5C1F8_9AGAR</name>
<feature type="coiled-coil region" evidence="6">
    <location>
        <begin position="454"/>
        <end position="485"/>
    </location>
</feature>
<proteinExistence type="predicted"/>
<reference evidence="8 9" key="1">
    <citation type="journal article" date="2020" name="ISME J.">
        <title>Uncovering the hidden diversity of litter-decomposition mechanisms in mushroom-forming fungi.</title>
        <authorList>
            <person name="Floudas D."/>
            <person name="Bentzer J."/>
            <person name="Ahren D."/>
            <person name="Johansson T."/>
            <person name="Persson P."/>
            <person name="Tunlid A."/>
        </authorList>
    </citation>
    <scope>NUCLEOTIDE SEQUENCE [LARGE SCALE GENOMIC DNA]</scope>
    <source>
        <strain evidence="8 9">CBS 291.85</strain>
    </source>
</reference>
<dbReference type="AlphaFoldDB" id="A0A8H5C1F8"/>
<dbReference type="PANTHER" id="PTHR46481:SF10">
    <property type="entry name" value="ZINC FINGER BED DOMAIN-CONTAINING PROTEIN 39"/>
    <property type="match status" value="1"/>
</dbReference>
<evidence type="ECO:0000313" key="9">
    <source>
        <dbReference type="Proteomes" id="UP000559256"/>
    </source>
</evidence>
<dbReference type="EMBL" id="JAACJM010000305">
    <property type="protein sequence ID" value="KAF5332393.1"/>
    <property type="molecule type" value="Genomic_DNA"/>
</dbReference>
<dbReference type="PANTHER" id="PTHR46481">
    <property type="entry name" value="ZINC FINGER BED DOMAIN-CONTAINING PROTEIN 4"/>
    <property type="match status" value="1"/>
</dbReference>
<keyword evidence="4" id="KW-0862">Zinc</keyword>
<comment type="subcellular location">
    <subcellularLocation>
        <location evidence="1">Nucleus</location>
    </subcellularLocation>
</comment>
<evidence type="ECO:0000313" key="8">
    <source>
        <dbReference type="EMBL" id="KAF5332393.1"/>
    </source>
</evidence>
<dbReference type="Pfam" id="PF05699">
    <property type="entry name" value="Dimer_Tnp_hAT"/>
    <property type="match status" value="1"/>
</dbReference>
<dbReference type="InterPro" id="IPR008906">
    <property type="entry name" value="HATC_C_dom"/>
</dbReference>